<evidence type="ECO:0000313" key="3">
    <source>
        <dbReference type="Proteomes" id="UP000183971"/>
    </source>
</evidence>
<sequence length="157" mass="18566">MQPFYDREEDEYLLRIENSPRWDWGRDANGQVWYWEVSGTAGHATATWRFKHNGEFAYGHEPLDFWDDWYDESGDKAKSTPYGRNLHAFIASDRLGSEIPQRSAFLTFYVSSQYESRVSRCVRHAVGYVTHHEYDCQSDPRSNRTDARSRQQDKNIE</sequence>
<gene>
    <name evidence="2" type="ORF">FPRO_02306</name>
</gene>
<accession>A0A1L7VB27</accession>
<protein>
    <submittedName>
        <fullName evidence="2">Uncharacterized protein</fullName>
    </submittedName>
</protein>
<name>A0A1L7VB27_FUSPR</name>
<feature type="region of interest" description="Disordered" evidence="1">
    <location>
        <begin position="135"/>
        <end position="157"/>
    </location>
</feature>
<dbReference type="GeneID" id="42047191"/>
<evidence type="ECO:0000313" key="2">
    <source>
        <dbReference type="EMBL" id="CZR37434.1"/>
    </source>
</evidence>
<evidence type="ECO:0000256" key="1">
    <source>
        <dbReference type="SAM" id="MobiDB-lite"/>
    </source>
</evidence>
<dbReference type="AlphaFoldDB" id="A0A1L7VB27"/>
<dbReference type="VEuPathDB" id="FungiDB:FPRO_02306"/>
<keyword evidence="3" id="KW-1185">Reference proteome</keyword>
<feature type="compositionally biased region" description="Basic and acidic residues" evidence="1">
    <location>
        <begin position="141"/>
        <end position="157"/>
    </location>
</feature>
<organism evidence="2 3">
    <name type="scientific">Fusarium proliferatum (strain ET1)</name>
    <name type="common">Orchid endophyte fungus</name>
    <dbReference type="NCBI Taxonomy" id="1227346"/>
    <lineage>
        <taxon>Eukaryota</taxon>
        <taxon>Fungi</taxon>
        <taxon>Dikarya</taxon>
        <taxon>Ascomycota</taxon>
        <taxon>Pezizomycotina</taxon>
        <taxon>Sordariomycetes</taxon>
        <taxon>Hypocreomycetidae</taxon>
        <taxon>Hypocreales</taxon>
        <taxon>Nectriaceae</taxon>
        <taxon>Fusarium</taxon>
        <taxon>Fusarium fujikuroi species complex</taxon>
    </lineage>
</organism>
<dbReference type="EMBL" id="FJOF01000002">
    <property type="protein sequence ID" value="CZR37434.1"/>
    <property type="molecule type" value="Genomic_DNA"/>
</dbReference>
<dbReference type="Proteomes" id="UP000183971">
    <property type="component" value="Unassembled WGS sequence"/>
</dbReference>
<dbReference type="RefSeq" id="XP_031078027.1">
    <property type="nucleotide sequence ID" value="XM_031227608.1"/>
</dbReference>
<comment type="caution">
    <text evidence="2">The sequence shown here is derived from an EMBL/GenBank/DDBJ whole genome shotgun (WGS) entry which is preliminary data.</text>
</comment>
<proteinExistence type="predicted"/>
<reference evidence="3" key="1">
    <citation type="journal article" date="2016" name="Genome Biol. Evol.">
        <title>Comparative 'omics' of the Fusarium fujikuroi species complex highlights differences in genetic potential and metabolite synthesis.</title>
        <authorList>
            <person name="Niehaus E.-M."/>
            <person name="Muensterkoetter M."/>
            <person name="Proctor R.H."/>
            <person name="Brown D.W."/>
            <person name="Sharon A."/>
            <person name="Idan Y."/>
            <person name="Oren-Young L."/>
            <person name="Sieber C.M."/>
            <person name="Novak O."/>
            <person name="Pencik A."/>
            <person name="Tarkowska D."/>
            <person name="Hromadova K."/>
            <person name="Freeman S."/>
            <person name="Maymon M."/>
            <person name="Elazar M."/>
            <person name="Youssef S.A."/>
            <person name="El-Shabrawy E.S.M."/>
            <person name="Shalaby A.B.A."/>
            <person name="Houterman P."/>
            <person name="Brock N.L."/>
            <person name="Burkhardt I."/>
            <person name="Tsavkelova E.A."/>
            <person name="Dickschat J.S."/>
            <person name="Galuszka P."/>
            <person name="Gueldener U."/>
            <person name="Tudzynski B."/>
        </authorList>
    </citation>
    <scope>NUCLEOTIDE SEQUENCE [LARGE SCALE GENOMIC DNA]</scope>
    <source>
        <strain evidence="3">ET1</strain>
    </source>
</reference>